<dbReference type="EMBL" id="CAEKDK010000006">
    <property type="protein sequence ID" value="CAB4283552.1"/>
    <property type="molecule type" value="Genomic_DNA"/>
</dbReference>
<dbReference type="AlphaFoldDB" id="A0A6J5V5Q7"/>
<evidence type="ECO:0000313" key="2">
    <source>
        <dbReference type="Proteomes" id="UP000507222"/>
    </source>
</evidence>
<gene>
    <name evidence="1" type="ORF">CURHAP_LOCUS38297</name>
</gene>
<evidence type="ECO:0008006" key="3">
    <source>
        <dbReference type="Google" id="ProtNLM"/>
    </source>
</evidence>
<dbReference type="Proteomes" id="UP000507222">
    <property type="component" value="Unassembled WGS sequence"/>
</dbReference>
<accession>A0A6J5V5Q7</accession>
<evidence type="ECO:0000313" key="1">
    <source>
        <dbReference type="EMBL" id="CAB4283552.1"/>
    </source>
</evidence>
<sequence>MGANASLVWSSILEGLNVINRGVQWQVVNGESVRLWHDCWIHAISSARLSDHLSVDIGQGTRVATIIDPTTQSWNVEPIRQCISAQEEATILAIPFGPHDGKYSLIWPLNRQGQYSVRSWYYFLHQRARMSIVDKASGSRGVEGNDQLSCYKGQLGWKKGAMILNMPHM</sequence>
<reference evidence="1 2" key="1">
    <citation type="submission" date="2020-05" db="EMBL/GenBank/DDBJ databases">
        <authorList>
            <person name="Campoy J."/>
            <person name="Schneeberger K."/>
            <person name="Spophaly S."/>
        </authorList>
    </citation>
    <scope>NUCLEOTIDE SEQUENCE [LARGE SCALE GENOMIC DNA]</scope>
    <source>
        <strain evidence="1">PruArmRojPasFocal</strain>
    </source>
</reference>
<organism evidence="1 2">
    <name type="scientific">Prunus armeniaca</name>
    <name type="common">Apricot</name>
    <name type="synonym">Armeniaca vulgaris</name>
    <dbReference type="NCBI Taxonomy" id="36596"/>
    <lineage>
        <taxon>Eukaryota</taxon>
        <taxon>Viridiplantae</taxon>
        <taxon>Streptophyta</taxon>
        <taxon>Embryophyta</taxon>
        <taxon>Tracheophyta</taxon>
        <taxon>Spermatophyta</taxon>
        <taxon>Magnoliopsida</taxon>
        <taxon>eudicotyledons</taxon>
        <taxon>Gunneridae</taxon>
        <taxon>Pentapetalae</taxon>
        <taxon>rosids</taxon>
        <taxon>fabids</taxon>
        <taxon>Rosales</taxon>
        <taxon>Rosaceae</taxon>
        <taxon>Amygdaloideae</taxon>
        <taxon>Amygdaleae</taxon>
        <taxon>Prunus</taxon>
    </lineage>
</organism>
<protein>
    <recommendedName>
        <fullName evidence="3">Reverse transcriptase zinc-binding domain-containing protein</fullName>
    </recommendedName>
</protein>
<name>A0A6J5V5Q7_PRUAR</name>
<proteinExistence type="predicted"/>